<dbReference type="Proteomes" id="UP000661112">
    <property type="component" value="Unassembled WGS sequence"/>
</dbReference>
<reference evidence="1 2" key="1">
    <citation type="journal article" date="2020" name="ISME J.">
        <title>Comparative genomics reveals insights into cyanobacterial evolution and habitat adaptation.</title>
        <authorList>
            <person name="Chen M.Y."/>
            <person name="Teng W.K."/>
            <person name="Zhao L."/>
            <person name="Hu C.X."/>
            <person name="Zhou Y.K."/>
            <person name="Han B.P."/>
            <person name="Song L.R."/>
            <person name="Shu W.S."/>
        </authorList>
    </citation>
    <scope>NUCLEOTIDE SEQUENCE [LARGE SCALE GENOMIC DNA]</scope>
    <source>
        <strain evidence="1 2">FACHB-119</strain>
    </source>
</reference>
<dbReference type="Gene3D" id="2.60.40.1190">
    <property type="match status" value="1"/>
</dbReference>
<protein>
    <submittedName>
        <fullName evidence="1">DOMON-like domain-containing protein</fullName>
    </submittedName>
</protein>
<dbReference type="CDD" id="cd09627">
    <property type="entry name" value="DOMON_murB_like"/>
    <property type="match status" value="1"/>
</dbReference>
<keyword evidence="2" id="KW-1185">Reference proteome</keyword>
<gene>
    <name evidence="1" type="ORF">H6G83_16640</name>
</gene>
<evidence type="ECO:0000313" key="2">
    <source>
        <dbReference type="Proteomes" id="UP000661112"/>
    </source>
</evidence>
<proteinExistence type="predicted"/>
<evidence type="ECO:0000313" key="1">
    <source>
        <dbReference type="EMBL" id="MBD2502216.1"/>
    </source>
</evidence>
<organism evidence="1 2">
    <name type="scientific">Anabaena azotica FACHB-119</name>
    <dbReference type="NCBI Taxonomy" id="947527"/>
    <lineage>
        <taxon>Bacteria</taxon>
        <taxon>Bacillati</taxon>
        <taxon>Cyanobacteriota</taxon>
        <taxon>Cyanophyceae</taxon>
        <taxon>Nostocales</taxon>
        <taxon>Nostocaceae</taxon>
        <taxon>Anabaena</taxon>
        <taxon>Anabaena azotica</taxon>
    </lineage>
</organism>
<sequence length="177" mass="20416">MIQQISLKPFPSTEVVPVQITGNISRVDNQLTINYQLVGDLQEIVIAQPADKPARQHELWQNTCFEFFLGMKNSPRYWEFNLSPAGHWNIYRFDSYRQGMQEEIAFNLLPFIVEHQSGSLLLSLKVDLDKIVTSEQPLDLAITTVVKLKNGKVTYWALVHQAKEADFHIRESFIVEI</sequence>
<comment type="caution">
    <text evidence="1">The sequence shown here is derived from an EMBL/GenBank/DDBJ whole genome shotgun (WGS) entry which is preliminary data.</text>
</comment>
<dbReference type="RefSeq" id="WP_190474259.1">
    <property type="nucleotide sequence ID" value="NZ_JACJSG010000021.1"/>
</dbReference>
<accession>A0ABR8D5J9</accession>
<dbReference type="EMBL" id="JACJSG010000021">
    <property type="protein sequence ID" value="MBD2502216.1"/>
    <property type="molecule type" value="Genomic_DNA"/>
</dbReference>
<name>A0ABR8D5J9_9NOST</name>